<dbReference type="Gene3D" id="3.40.50.1110">
    <property type="entry name" value="SGNH hydrolase"/>
    <property type="match status" value="1"/>
</dbReference>
<reference evidence="3" key="1">
    <citation type="journal article" date="2020" name="Stud. Mycol.">
        <title>101 Dothideomycetes genomes: a test case for predicting lifestyles and emergence of pathogens.</title>
        <authorList>
            <person name="Haridas S."/>
            <person name="Albert R."/>
            <person name="Binder M."/>
            <person name="Bloem J."/>
            <person name="Labutti K."/>
            <person name="Salamov A."/>
            <person name="Andreopoulos B."/>
            <person name="Baker S."/>
            <person name="Barry K."/>
            <person name="Bills G."/>
            <person name="Bluhm B."/>
            <person name="Cannon C."/>
            <person name="Castanera R."/>
            <person name="Culley D."/>
            <person name="Daum C."/>
            <person name="Ezra D."/>
            <person name="Gonzalez J."/>
            <person name="Henrissat B."/>
            <person name="Kuo A."/>
            <person name="Liang C."/>
            <person name="Lipzen A."/>
            <person name="Lutzoni F."/>
            <person name="Magnuson J."/>
            <person name="Mondo S."/>
            <person name="Nolan M."/>
            <person name="Ohm R."/>
            <person name="Pangilinan J."/>
            <person name="Park H.-J."/>
            <person name="Ramirez L."/>
            <person name="Alfaro M."/>
            <person name="Sun H."/>
            <person name="Tritt A."/>
            <person name="Yoshinaga Y."/>
            <person name="Zwiers L.-H."/>
            <person name="Turgeon B."/>
            <person name="Goodwin S."/>
            <person name="Spatafora J."/>
            <person name="Crous P."/>
            <person name="Grigoriev I."/>
        </authorList>
    </citation>
    <scope>NUCLEOTIDE SEQUENCE</scope>
    <source>
        <strain evidence="3">CBS 675.92</strain>
    </source>
</reference>
<keyword evidence="2" id="KW-1133">Transmembrane helix</keyword>
<keyword evidence="2" id="KW-0812">Transmembrane</keyword>
<dbReference type="InterPro" id="IPR001087">
    <property type="entry name" value="GDSL"/>
</dbReference>
<feature type="region of interest" description="Disordered" evidence="1">
    <location>
        <begin position="376"/>
        <end position="398"/>
    </location>
</feature>
<protein>
    <recommendedName>
        <fullName evidence="5">SGNH hydrolase</fullName>
    </recommendedName>
</protein>
<gene>
    <name evidence="3" type="ORF">CC80DRAFT_425447</name>
</gene>
<evidence type="ECO:0000256" key="1">
    <source>
        <dbReference type="SAM" id="MobiDB-lite"/>
    </source>
</evidence>
<dbReference type="Pfam" id="PF00657">
    <property type="entry name" value="Lipase_GDSL"/>
    <property type="match status" value="1"/>
</dbReference>
<organism evidence="3 4">
    <name type="scientific">Byssothecium circinans</name>
    <dbReference type="NCBI Taxonomy" id="147558"/>
    <lineage>
        <taxon>Eukaryota</taxon>
        <taxon>Fungi</taxon>
        <taxon>Dikarya</taxon>
        <taxon>Ascomycota</taxon>
        <taxon>Pezizomycotina</taxon>
        <taxon>Dothideomycetes</taxon>
        <taxon>Pleosporomycetidae</taxon>
        <taxon>Pleosporales</taxon>
        <taxon>Massarineae</taxon>
        <taxon>Massarinaceae</taxon>
        <taxon>Byssothecium</taxon>
    </lineage>
</organism>
<feature type="compositionally biased region" description="Polar residues" evidence="1">
    <location>
        <begin position="377"/>
        <end position="388"/>
    </location>
</feature>
<evidence type="ECO:0000313" key="4">
    <source>
        <dbReference type="Proteomes" id="UP000800035"/>
    </source>
</evidence>
<proteinExistence type="predicted"/>
<dbReference type="InterPro" id="IPR036514">
    <property type="entry name" value="SGNH_hydro_sf"/>
</dbReference>
<evidence type="ECO:0008006" key="5">
    <source>
        <dbReference type="Google" id="ProtNLM"/>
    </source>
</evidence>
<dbReference type="GO" id="GO:0016788">
    <property type="term" value="F:hydrolase activity, acting on ester bonds"/>
    <property type="evidence" value="ECO:0007669"/>
    <property type="project" value="InterPro"/>
</dbReference>
<keyword evidence="2" id="KW-0472">Membrane</keyword>
<dbReference type="Proteomes" id="UP000800035">
    <property type="component" value="Unassembled WGS sequence"/>
</dbReference>
<dbReference type="AlphaFoldDB" id="A0A6A5TFS6"/>
<evidence type="ECO:0000256" key="2">
    <source>
        <dbReference type="SAM" id="Phobius"/>
    </source>
</evidence>
<sequence>MRFVTRLHACFAATVIFVLYFWMRPSDLVQDNLQRVWKGRAHRVVVFGDDWSDTGAYRVDAPPRALARDRDPQQGERWLNCDFIDNFARSVPSNVEIEMVGSVVDANIFANVTRNGRNETLLLFDFQTQVQQFIAWEEKRGKMPAKLRAVDEWTVFTVFFGIWDLLEYSALEKENGAQAIERSVEELIRNLDILADHVGGPVKVVIPRLVDVTFLPRYANKKNESTTMFAMDQHQSVFMWMYWNQVLSQAMVEWGKGDLFVPDLHGIIMNQVRALQLYSQHISDATGYGKQEPLFDNVEQPCLTPITNSTPSQMQAAGIEKCAEPTRHLFWDDLHLSGPAHQLIGKEAARLVRGNLTINTAARERAQQREQVQRFATTSHKNQPQGESGFNLKFPHGY</sequence>
<dbReference type="OrthoDB" id="5278722at2759"/>
<accession>A0A6A5TFS6</accession>
<evidence type="ECO:0000313" key="3">
    <source>
        <dbReference type="EMBL" id="KAF1951040.1"/>
    </source>
</evidence>
<name>A0A6A5TFS6_9PLEO</name>
<feature type="transmembrane region" description="Helical" evidence="2">
    <location>
        <begin position="7"/>
        <end position="23"/>
    </location>
</feature>
<keyword evidence="4" id="KW-1185">Reference proteome</keyword>
<dbReference type="EMBL" id="ML977020">
    <property type="protein sequence ID" value="KAF1951040.1"/>
    <property type="molecule type" value="Genomic_DNA"/>
</dbReference>